<evidence type="ECO:0000313" key="10">
    <source>
        <dbReference type="EnsemblMetazoa" id="SMAR005335-PA"/>
    </source>
</evidence>
<evidence type="ECO:0000256" key="6">
    <source>
        <dbReference type="ARBA" id="ARBA00022737"/>
    </source>
</evidence>
<dbReference type="eggNOG" id="KOG1859">
    <property type="taxonomic scope" value="Eukaryota"/>
</dbReference>
<keyword evidence="11" id="KW-1185">Reference proteome</keyword>
<dbReference type="Gene3D" id="3.80.10.10">
    <property type="entry name" value="Ribonuclease Inhibitor"/>
    <property type="match status" value="2"/>
</dbReference>
<dbReference type="OMA" id="LMQTTKS"/>
<feature type="compositionally biased region" description="Basic and acidic residues" evidence="7">
    <location>
        <begin position="772"/>
        <end position="781"/>
    </location>
</feature>
<keyword evidence="5" id="KW-0433">Leucine-rich repeat</keyword>
<comment type="similarity">
    <text evidence="2">Belongs to the STK11IP family.</text>
</comment>
<reference evidence="11" key="1">
    <citation type="submission" date="2011-05" db="EMBL/GenBank/DDBJ databases">
        <authorList>
            <person name="Richards S.R."/>
            <person name="Qu J."/>
            <person name="Jiang H."/>
            <person name="Jhangiani S.N."/>
            <person name="Agravi P."/>
            <person name="Goodspeed R."/>
            <person name="Gross S."/>
            <person name="Mandapat C."/>
            <person name="Jackson L."/>
            <person name="Mathew T."/>
            <person name="Pu L."/>
            <person name="Thornton R."/>
            <person name="Saada N."/>
            <person name="Wilczek-Boney K.B."/>
            <person name="Lee S."/>
            <person name="Kovar C."/>
            <person name="Wu Y."/>
            <person name="Scherer S.E."/>
            <person name="Worley K.C."/>
            <person name="Muzny D.M."/>
            <person name="Gibbs R."/>
        </authorList>
    </citation>
    <scope>NUCLEOTIDE SEQUENCE</scope>
    <source>
        <strain evidence="11">Brora</strain>
    </source>
</reference>
<keyword evidence="4" id="KW-0963">Cytoplasm</keyword>
<evidence type="ECO:0000256" key="1">
    <source>
        <dbReference type="ARBA" id="ARBA00004496"/>
    </source>
</evidence>
<organism evidence="10 11">
    <name type="scientific">Strigamia maritima</name>
    <name type="common">European centipede</name>
    <name type="synonym">Geophilus maritimus</name>
    <dbReference type="NCBI Taxonomy" id="126957"/>
    <lineage>
        <taxon>Eukaryota</taxon>
        <taxon>Metazoa</taxon>
        <taxon>Ecdysozoa</taxon>
        <taxon>Arthropoda</taxon>
        <taxon>Myriapoda</taxon>
        <taxon>Chilopoda</taxon>
        <taxon>Pleurostigmophora</taxon>
        <taxon>Geophilomorpha</taxon>
        <taxon>Linotaeniidae</taxon>
        <taxon>Strigamia</taxon>
    </lineage>
</organism>
<dbReference type="PhylomeDB" id="T1IVX9"/>
<reference evidence="10" key="2">
    <citation type="submission" date="2015-02" db="UniProtKB">
        <authorList>
            <consortium name="EnsemblMetazoa"/>
        </authorList>
    </citation>
    <scope>IDENTIFICATION</scope>
</reference>
<feature type="compositionally biased region" description="Low complexity" evidence="7">
    <location>
        <begin position="742"/>
        <end position="751"/>
    </location>
</feature>
<dbReference type="Pfam" id="PF23142">
    <property type="entry name" value="PH_PLEKHM2"/>
    <property type="match status" value="1"/>
</dbReference>
<dbReference type="Pfam" id="PF15904">
    <property type="entry name" value="LIP1"/>
    <property type="match status" value="1"/>
</dbReference>
<dbReference type="STRING" id="126957.T1IVX9"/>
<dbReference type="SUPFAM" id="SSF52075">
    <property type="entry name" value="Outer arm dynein light chain 1"/>
    <property type="match status" value="1"/>
</dbReference>
<dbReference type="PROSITE" id="PS51450">
    <property type="entry name" value="LRR"/>
    <property type="match status" value="3"/>
</dbReference>
<sequence>MNDSGSTPHDLNISFALLCLYELQETPGSCTGITRTLVEKTQMNFDISESQAKAISLLVHLLKNNGDKILSGATKLSLTTSVLHVINDGFSYIVDDNSEKTFHVQTISVMENTVYENLICLYDFIQKTICLKITHGITTLQNVVNLTNFKHLQVLELKKVPSHMIIGLKHLRNRLTTFFCSRCLNKLQDIFEVCGADRSDAQQWPMLRVVILGYNNLEVLDKSLILLPNLEVFDLSHNSIRNTTYIECLRKIRWLNLSYNHLHSLPVFNIQTLPHLKVLNLRNNNLEDVKDLHQLECLEELDLGYNCLIQHEQLLPMSFLKSLKILCLDGNPLYFHIQHRKLTSQYLNPRVLDTKFMLDGKYLTHKEVSHGKRLEAPLAFRAPHGGNFDSSYNSFSTDSNQTENLENSLVSINSSVKRKERPIIREVDIEDEIFTEDKSLTEQNLDLEHLKIKTKIENFRKERGNNWLVASLRSEEAFPIQNINKSNSPNDKDYLSYTSVNSNNEINETGDSGLRNIEISAQIHQEFDADNNVDSDRDEISKENDFPDKNSFSDNDDDYDTLEEHFFADYHSNGNVSNLILSIRSNKITARDPLTARTLESFDINSLLSMEKLTHLVHGVHLTFDLIRKDRRDRIYDLEDEGHLKSFMSLLQPSVDARVLKDATVGAYQCMGCNAQFSKHVAKLKLQTSKSDIKGENGKTKDLLTEVDACPNCDSVILLVLDEESLSIHDKTSPTMEKKPPKSQTQPSKPTLAPETVTRLTTHSHSYPTTPERPRKSEQKYNELFTYKNERKIRSLENTPLSQSPSSSKSELCRRDGEREESVARISEERELIDTCRIFRSFEGDEKTTNSGRRMSVPVVSPAMRRSESDVTILSNPSQSSISVLSTPSGEQVEESDEFQKYDSSFSFETRLDSRQSNSSVTGSYSSSSTVGRSLYEGMSSTPSADGKIYQLQMTASDDSVLAPETTEDLSDCVDNDERNVVTDIVQSNAIRYSYEDFSQIDHKIQLHLDLSVFEAGEEFKLILKANIITSKLIDQPALLIISNKNFYIMKITGDETVEPSKWLQKIDIKHVSQLKMIRQHLGHQGFLLEFEKPNKNNYFLLLRDSVRCKRFIKQLTCLYESLSLTVGLTEPQDNLLDNLTLKLNDKCKNFDCGDEVYILLYVLGFCKNTEKGNQFEPVSFVVTKKCIFVLSENYQFHLNHSKNENIFQMVNENNPCEAKMSFENEDTGENFEWSILTETDNSMHLFMETVQESWKEIYDVDLPIENF</sequence>
<feature type="region of interest" description="Disordered" evidence="7">
    <location>
        <begin position="846"/>
        <end position="900"/>
    </location>
</feature>
<comment type="subcellular location">
    <subcellularLocation>
        <location evidence="1">Cytoplasm</location>
    </subcellularLocation>
</comment>
<evidence type="ECO:0000256" key="4">
    <source>
        <dbReference type="ARBA" id="ARBA00022490"/>
    </source>
</evidence>
<evidence type="ECO:0000259" key="9">
    <source>
        <dbReference type="Pfam" id="PF23142"/>
    </source>
</evidence>
<feature type="compositionally biased region" description="Polar residues" evidence="7">
    <location>
        <begin position="758"/>
        <end position="769"/>
    </location>
</feature>
<dbReference type="PANTHER" id="PTHR15454:SF69">
    <property type="entry name" value="SERINE_THREONINE-PROTEIN KINASE 11-INTERACTING PROTEIN"/>
    <property type="match status" value="1"/>
</dbReference>
<dbReference type="InterPro" id="IPR031782">
    <property type="entry name" value="LIP1_N"/>
</dbReference>
<dbReference type="PANTHER" id="PTHR15454">
    <property type="entry name" value="NISCHARIN RELATED"/>
    <property type="match status" value="1"/>
</dbReference>
<dbReference type="InterPro" id="IPR032675">
    <property type="entry name" value="LRR_dom_sf"/>
</dbReference>
<dbReference type="Pfam" id="PF13855">
    <property type="entry name" value="LRR_8"/>
    <property type="match status" value="1"/>
</dbReference>
<evidence type="ECO:0000256" key="7">
    <source>
        <dbReference type="SAM" id="MobiDB-lite"/>
    </source>
</evidence>
<keyword evidence="6" id="KW-0677">Repeat</keyword>
<dbReference type="InterPro" id="IPR057288">
    <property type="entry name" value="PH_PLEKHM2"/>
</dbReference>
<dbReference type="InterPro" id="IPR001611">
    <property type="entry name" value="Leu-rich_rpt"/>
</dbReference>
<dbReference type="EnsemblMetazoa" id="SMAR005335-RA">
    <property type="protein sequence ID" value="SMAR005335-PA"/>
    <property type="gene ID" value="SMAR005335"/>
</dbReference>
<feature type="domain" description="LKB1 serine/threonine kinase interacting protein 1 N-terminal" evidence="8">
    <location>
        <begin position="51"/>
        <end position="135"/>
    </location>
</feature>
<dbReference type="HOGENOM" id="CLU_261024_0_0_1"/>
<accession>T1IVX9</accession>
<evidence type="ECO:0000256" key="5">
    <source>
        <dbReference type="ARBA" id="ARBA00022614"/>
    </source>
</evidence>
<feature type="region of interest" description="Disordered" evidence="7">
    <location>
        <begin position="916"/>
        <end position="939"/>
    </location>
</feature>
<dbReference type="Proteomes" id="UP000014500">
    <property type="component" value="Unassembled WGS sequence"/>
</dbReference>
<feature type="domain" description="PLEKHM2 PH" evidence="9">
    <location>
        <begin position="999"/>
        <end position="1122"/>
    </location>
</feature>
<proteinExistence type="inferred from homology"/>
<name>T1IVX9_STRMM</name>
<feature type="compositionally biased region" description="Low complexity" evidence="7">
    <location>
        <begin position="917"/>
        <end position="934"/>
    </location>
</feature>
<protein>
    <recommendedName>
        <fullName evidence="3">Serine/threonine-protein kinase 11-interacting protein</fullName>
    </recommendedName>
</protein>
<feature type="compositionally biased region" description="Basic and acidic residues" evidence="7">
    <location>
        <begin position="534"/>
        <end position="548"/>
    </location>
</feature>
<feature type="region of interest" description="Disordered" evidence="7">
    <location>
        <begin position="730"/>
        <end position="821"/>
    </location>
</feature>
<feature type="region of interest" description="Disordered" evidence="7">
    <location>
        <begin position="528"/>
        <end position="554"/>
    </location>
</feature>
<feature type="compositionally biased region" description="Polar residues" evidence="7">
    <location>
        <begin position="870"/>
        <end position="890"/>
    </location>
</feature>
<dbReference type="GO" id="GO:0005737">
    <property type="term" value="C:cytoplasm"/>
    <property type="evidence" value="ECO:0007669"/>
    <property type="project" value="UniProtKB-SubCell"/>
</dbReference>
<feature type="compositionally biased region" description="Basic and acidic residues" evidence="7">
    <location>
        <begin position="811"/>
        <end position="821"/>
    </location>
</feature>
<dbReference type="AlphaFoldDB" id="T1IVX9"/>
<feature type="compositionally biased region" description="Basic and acidic residues" evidence="7">
    <location>
        <begin position="730"/>
        <end position="740"/>
    </location>
</feature>
<evidence type="ECO:0000313" key="11">
    <source>
        <dbReference type="Proteomes" id="UP000014500"/>
    </source>
</evidence>
<evidence type="ECO:0000259" key="8">
    <source>
        <dbReference type="Pfam" id="PF15904"/>
    </source>
</evidence>
<evidence type="ECO:0000256" key="3">
    <source>
        <dbReference type="ARBA" id="ARBA00020683"/>
    </source>
</evidence>
<evidence type="ECO:0000256" key="2">
    <source>
        <dbReference type="ARBA" id="ARBA00008771"/>
    </source>
</evidence>
<dbReference type="EMBL" id="JH431599">
    <property type="status" value="NOT_ANNOTATED_CDS"/>
    <property type="molecule type" value="Genomic_DNA"/>
</dbReference>